<evidence type="ECO:0000256" key="2">
    <source>
        <dbReference type="ARBA" id="ARBA00022448"/>
    </source>
</evidence>
<feature type="domain" description="TonB-dependent receptor plug" evidence="13">
    <location>
        <begin position="124"/>
        <end position="228"/>
    </location>
</feature>
<feature type="domain" description="TonB-dependent receptor-like beta-barrel" evidence="12">
    <location>
        <begin position="356"/>
        <end position="763"/>
    </location>
</feature>
<dbReference type="Pfam" id="PF07715">
    <property type="entry name" value="Plug"/>
    <property type="match status" value="1"/>
</dbReference>
<dbReference type="InterPro" id="IPR037066">
    <property type="entry name" value="Plug_dom_sf"/>
</dbReference>
<keyword evidence="9 10" id="KW-0998">Cell outer membrane</keyword>
<keyword evidence="6 11" id="KW-0798">TonB box</keyword>
<dbReference type="InterPro" id="IPR012910">
    <property type="entry name" value="Plug_dom"/>
</dbReference>
<dbReference type="GO" id="GO:0044718">
    <property type="term" value="P:siderophore transmembrane transport"/>
    <property type="evidence" value="ECO:0007669"/>
    <property type="project" value="TreeGrafter"/>
</dbReference>
<evidence type="ECO:0000259" key="13">
    <source>
        <dbReference type="Pfam" id="PF07715"/>
    </source>
</evidence>
<dbReference type="Pfam" id="PF13715">
    <property type="entry name" value="CarbopepD_reg_2"/>
    <property type="match status" value="1"/>
</dbReference>
<evidence type="ECO:0000256" key="6">
    <source>
        <dbReference type="ARBA" id="ARBA00023077"/>
    </source>
</evidence>
<dbReference type="Gene3D" id="2.170.130.10">
    <property type="entry name" value="TonB-dependent receptor, plug domain"/>
    <property type="match status" value="1"/>
</dbReference>
<protein>
    <submittedName>
        <fullName evidence="14">TonB-dependent receptor</fullName>
    </submittedName>
</protein>
<accession>A0AA49GHG5</accession>
<evidence type="ECO:0000313" key="14">
    <source>
        <dbReference type="EMBL" id="WKN34850.1"/>
    </source>
</evidence>
<dbReference type="InterPro" id="IPR039426">
    <property type="entry name" value="TonB-dep_rcpt-like"/>
</dbReference>
<gene>
    <name evidence="14" type="ORF">K4G66_20970</name>
</gene>
<keyword evidence="8 14" id="KW-0675">Receptor</keyword>
<evidence type="ECO:0000256" key="10">
    <source>
        <dbReference type="PROSITE-ProRule" id="PRU01360"/>
    </source>
</evidence>
<dbReference type="Gene3D" id="2.60.40.1120">
    <property type="entry name" value="Carboxypeptidase-like, regulatory domain"/>
    <property type="match status" value="1"/>
</dbReference>
<dbReference type="Pfam" id="PF00593">
    <property type="entry name" value="TonB_dep_Rec_b-barrel"/>
    <property type="match status" value="1"/>
</dbReference>
<keyword evidence="7 10" id="KW-0472">Membrane</keyword>
<dbReference type="InterPro" id="IPR000531">
    <property type="entry name" value="Beta-barrel_TonB"/>
</dbReference>
<dbReference type="GO" id="GO:0009279">
    <property type="term" value="C:cell outer membrane"/>
    <property type="evidence" value="ECO:0007669"/>
    <property type="project" value="UniProtKB-SubCell"/>
</dbReference>
<evidence type="ECO:0000256" key="5">
    <source>
        <dbReference type="ARBA" id="ARBA00022729"/>
    </source>
</evidence>
<evidence type="ECO:0000256" key="11">
    <source>
        <dbReference type="RuleBase" id="RU003357"/>
    </source>
</evidence>
<sequence>MTKSSIIIALSFLIYLSNLSGLLAQTVTVSGSVADENGGPIPGATVLVVDADKGAITNIDGQYTISGLPQGLTTLRVSFLGYRTLEQAVELGGNARVTQNFVLQEGAVDLEEVTVTGKSMVQEVREKAFNVEVIDAKGLHATSLDLAHALDRSSGVRVRESGGVGSQMNFSINGFRGNQVRIFIDGIPMDNLGSAFQLNNIPVGLAERIEVYKGVVPISLGSDALGGAVNIITNTYNKSHLDVSYSYGSFNTHRTIVNAIYVAPESGFTVQLNAFQNYSNNNYKMRDIDVADINTGEYFRNQTVERFHDTYHNETAIAYIGFVNKPYADELLVGATLGQNYREIQTGARVAAVYGAWHRKGDIVMPRLKYRKDDLLIKGLNVRLNANYNLGSEQNIDTLNRRYNWFGQYREYTSPGGERSYSLYKYRNNTGVVMANAEYKFREQHTLALSNTLNSFDREGQDQLNPDNDDFNEPRKNLKNIIGFGYTFESDAWNASLFVKDYFQQNKFTKVTELEGYNNYEYTDAVNTFNSLGYGTALTWFLNDNLQFKASYEKSYRLPESDELFGDLINLEGNIDLKPEHSNNFNLGGSAWINTNKYNRFNVNLSGFYRHAQDFIRPRLNNNQVMIVMDNLGSVTNVGIDGEIRYQHKNALSAGINLSYQDLRNNTQFEGGQTIESSVYRDRIPNEPFLFGNGDVTYTFDNLWNKGHRLNIGYNLLYVHAFYLYWPSQGSEKFDIPEQISHELTLSYFLNDKFQFTAECKNLADGKLYDNFSLQKPGRNFTGKIRYNIF</sequence>
<keyword evidence="5" id="KW-0732">Signal</keyword>
<keyword evidence="2 10" id="KW-0813">Transport</keyword>
<reference evidence="14" key="1">
    <citation type="journal article" date="2023" name="Comput. Struct. Biotechnol. J.">
        <title>Discovery of a novel marine Bacteroidetes with a rich repertoire of carbohydrate-active enzymes.</title>
        <authorList>
            <person name="Chen B."/>
            <person name="Liu G."/>
            <person name="Chen Q."/>
            <person name="Wang H."/>
            <person name="Liu L."/>
            <person name="Tang K."/>
        </authorList>
    </citation>
    <scope>NUCLEOTIDE SEQUENCE</scope>
    <source>
        <strain evidence="14">TK19036</strain>
    </source>
</reference>
<dbReference type="PROSITE" id="PS52016">
    <property type="entry name" value="TONB_DEPENDENT_REC_3"/>
    <property type="match status" value="1"/>
</dbReference>
<dbReference type="PANTHER" id="PTHR30069:SF29">
    <property type="entry name" value="HEMOGLOBIN AND HEMOGLOBIN-HAPTOGLOBIN-BINDING PROTEIN 1-RELATED"/>
    <property type="match status" value="1"/>
</dbReference>
<dbReference type="AlphaFoldDB" id="A0AA49GHG5"/>
<evidence type="ECO:0000256" key="7">
    <source>
        <dbReference type="ARBA" id="ARBA00023136"/>
    </source>
</evidence>
<evidence type="ECO:0000256" key="4">
    <source>
        <dbReference type="ARBA" id="ARBA00022692"/>
    </source>
</evidence>
<organism evidence="14">
    <name type="scientific">Roseihalotalea indica</name>
    <dbReference type="NCBI Taxonomy" id="2867963"/>
    <lineage>
        <taxon>Bacteria</taxon>
        <taxon>Pseudomonadati</taxon>
        <taxon>Bacteroidota</taxon>
        <taxon>Cytophagia</taxon>
        <taxon>Cytophagales</taxon>
        <taxon>Catalimonadaceae</taxon>
        <taxon>Roseihalotalea</taxon>
    </lineage>
</organism>
<keyword evidence="3 10" id="KW-1134">Transmembrane beta strand</keyword>
<evidence type="ECO:0000259" key="12">
    <source>
        <dbReference type="Pfam" id="PF00593"/>
    </source>
</evidence>
<dbReference type="Gene3D" id="2.40.170.20">
    <property type="entry name" value="TonB-dependent receptor, beta-barrel domain"/>
    <property type="match status" value="1"/>
</dbReference>
<dbReference type="SUPFAM" id="SSF56935">
    <property type="entry name" value="Porins"/>
    <property type="match status" value="1"/>
</dbReference>
<evidence type="ECO:0000256" key="1">
    <source>
        <dbReference type="ARBA" id="ARBA00004571"/>
    </source>
</evidence>
<dbReference type="GO" id="GO:0015344">
    <property type="term" value="F:siderophore uptake transmembrane transporter activity"/>
    <property type="evidence" value="ECO:0007669"/>
    <property type="project" value="TreeGrafter"/>
</dbReference>
<evidence type="ECO:0000256" key="8">
    <source>
        <dbReference type="ARBA" id="ARBA00023170"/>
    </source>
</evidence>
<comment type="subcellular location">
    <subcellularLocation>
        <location evidence="1 10">Cell outer membrane</location>
        <topology evidence="1 10">Multi-pass membrane protein</topology>
    </subcellularLocation>
</comment>
<keyword evidence="4 10" id="KW-0812">Transmembrane</keyword>
<reference evidence="14" key="2">
    <citation type="journal article" date="2024" name="Antonie Van Leeuwenhoek">
        <title>Roseihalotalea indica gen. nov., sp. nov., a halophilic Bacteroidetes from mesopelagic Southwest Indian Ocean with higher carbohydrate metabolic potential.</title>
        <authorList>
            <person name="Chen B."/>
            <person name="Zhang M."/>
            <person name="Lin D."/>
            <person name="Ye J."/>
            <person name="Tang K."/>
        </authorList>
    </citation>
    <scope>NUCLEOTIDE SEQUENCE</scope>
    <source>
        <strain evidence="14">TK19036</strain>
    </source>
</reference>
<dbReference type="SUPFAM" id="SSF49464">
    <property type="entry name" value="Carboxypeptidase regulatory domain-like"/>
    <property type="match status" value="1"/>
</dbReference>
<dbReference type="InterPro" id="IPR008969">
    <property type="entry name" value="CarboxyPept-like_regulatory"/>
</dbReference>
<dbReference type="EMBL" id="CP120682">
    <property type="protein sequence ID" value="WKN34850.1"/>
    <property type="molecule type" value="Genomic_DNA"/>
</dbReference>
<dbReference type="PANTHER" id="PTHR30069">
    <property type="entry name" value="TONB-DEPENDENT OUTER MEMBRANE RECEPTOR"/>
    <property type="match status" value="1"/>
</dbReference>
<name>A0AA49GHG5_9BACT</name>
<proteinExistence type="inferred from homology"/>
<comment type="similarity">
    <text evidence="10 11">Belongs to the TonB-dependent receptor family.</text>
</comment>
<evidence type="ECO:0000256" key="3">
    <source>
        <dbReference type="ARBA" id="ARBA00022452"/>
    </source>
</evidence>
<evidence type="ECO:0000256" key="9">
    <source>
        <dbReference type="ARBA" id="ARBA00023237"/>
    </source>
</evidence>
<dbReference type="InterPro" id="IPR036942">
    <property type="entry name" value="Beta-barrel_TonB_sf"/>
</dbReference>